<dbReference type="InterPro" id="IPR003482">
    <property type="entry name" value="Whib"/>
</dbReference>
<evidence type="ECO:0000313" key="14">
    <source>
        <dbReference type="Proteomes" id="UP001500320"/>
    </source>
</evidence>
<dbReference type="Proteomes" id="UP001500320">
    <property type="component" value="Unassembled WGS sequence"/>
</dbReference>
<accession>A0ABP6MHN3</accession>
<evidence type="ECO:0000256" key="10">
    <source>
        <dbReference type="ARBA" id="ARBA00023163"/>
    </source>
</evidence>
<evidence type="ECO:0000256" key="9">
    <source>
        <dbReference type="ARBA" id="ARBA00023157"/>
    </source>
</evidence>
<keyword evidence="11" id="KW-0963">Cytoplasm</keyword>
<proteinExistence type="inferred from homology"/>
<dbReference type="PROSITE" id="PS51674">
    <property type="entry name" value="4FE4S_WBL"/>
    <property type="match status" value="1"/>
</dbReference>
<protein>
    <recommendedName>
        <fullName evidence="11">Transcriptional regulator WhiB</fullName>
    </recommendedName>
</protein>
<evidence type="ECO:0000256" key="2">
    <source>
        <dbReference type="ARBA" id="ARBA00006597"/>
    </source>
</evidence>
<comment type="PTM">
    <text evidence="11">The Fe-S cluster can be nitrosylated by nitric oxide (NO).</text>
</comment>
<keyword evidence="7 11" id="KW-0805">Transcription regulation</keyword>
<evidence type="ECO:0000256" key="7">
    <source>
        <dbReference type="ARBA" id="ARBA00023015"/>
    </source>
</evidence>
<comment type="PTM">
    <text evidence="11">Upon Fe-S cluster removal intramolecular disulfide bonds are formed.</text>
</comment>
<evidence type="ECO:0000256" key="3">
    <source>
        <dbReference type="ARBA" id="ARBA00022485"/>
    </source>
</evidence>
<keyword evidence="3 11" id="KW-0004">4Fe-4S</keyword>
<evidence type="ECO:0000256" key="4">
    <source>
        <dbReference type="ARBA" id="ARBA00022723"/>
    </source>
</evidence>
<dbReference type="HAMAP" id="MF_01479">
    <property type="entry name" value="WhiB"/>
    <property type="match status" value="1"/>
</dbReference>
<evidence type="ECO:0000256" key="11">
    <source>
        <dbReference type="HAMAP-Rule" id="MF_01479"/>
    </source>
</evidence>
<comment type="subcellular location">
    <subcellularLocation>
        <location evidence="1 11">Cytoplasm</location>
    </subcellularLocation>
</comment>
<feature type="binding site" evidence="11">
    <location>
        <position position="31"/>
    </location>
    <ligand>
        <name>[4Fe-4S] cluster</name>
        <dbReference type="ChEBI" id="CHEBI:49883"/>
    </ligand>
</feature>
<evidence type="ECO:0000256" key="1">
    <source>
        <dbReference type="ARBA" id="ARBA00004496"/>
    </source>
</evidence>
<organism evidence="13 14">
    <name type="scientific">Planomonospora alba</name>
    <dbReference type="NCBI Taxonomy" id="161354"/>
    <lineage>
        <taxon>Bacteria</taxon>
        <taxon>Bacillati</taxon>
        <taxon>Actinomycetota</taxon>
        <taxon>Actinomycetes</taxon>
        <taxon>Streptosporangiales</taxon>
        <taxon>Streptosporangiaceae</taxon>
        <taxon>Planomonospora</taxon>
    </lineage>
</organism>
<evidence type="ECO:0000256" key="6">
    <source>
        <dbReference type="ARBA" id="ARBA00023014"/>
    </source>
</evidence>
<feature type="binding site" evidence="11">
    <location>
        <position position="59"/>
    </location>
    <ligand>
        <name>[4Fe-4S] cluster</name>
        <dbReference type="ChEBI" id="CHEBI:49883"/>
    </ligand>
</feature>
<sequence length="105" mass="11701">MDRICPTFIGFDVNYRNEIAFIAHWSRLAACLSEDPELFFPISPHGPGQMQHELAKAVCRRCPVRRQCLDYALSTHQMHGVWGGTSPDERAAVLATARQGADASM</sequence>
<dbReference type="InterPro" id="IPR034768">
    <property type="entry name" value="4FE4S_WBL"/>
</dbReference>
<gene>
    <name evidence="11" type="primary">whiB</name>
    <name evidence="13" type="ORF">GCM10010466_01590</name>
</gene>
<keyword evidence="10 11" id="KW-0804">Transcription</keyword>
<comment type="caution">
    <text evidence="13">The sequence shown here is derived from an EMBL/GenBank/DDBJ whole genome shotgun (WGS) entry which is preliminary data.</text>
</comment>
<comment type="cofactor">
    <cofactor evidence="11">
        <name>[4Fe-4S] cluster</name>
        <dbReference type="ChEBI" id="CHEBI:49883"/>
    </cofactor>
    <text evidence="11">Binds 1 [4Fe-4S] cluster per subunit. Following nitrosylation of the [4Fe-4S] cluster binds 1 [4Fe-8(NO)] cluster per subunit.</text>
</comment>
<comment type="similarity">
    <text evidence="2 11">Belongs to the WhiB family.</text>
</comment>
<feature type="binding site" evidence="11">
    <location>
        <position position="62"/>
    </location>
    <ligand>
        <name>[4Fe-4S] cluster</name>
        <dbReference type="ChEBI" id="CHEBI:49883"/>
    </ligand>
</feature>
<name>A0ABP6MHN3_9ACTN</name>
<evidence type="ECO:0000256" key="5">
    <source>
        <dbReference type="ARBA" id="ARBA00023004"/>
    </source>
</evidence>
<dbReference type="PANTHER" id="PTHR38839:SF6">
    <property type="entry name" value="TRANSCRIPTIONAL REGULATOR WHIB1"/>
    <property type="match status" value="1"/>
</dbReference>
<evidence type="ECO:0000259" key="12">
    <source>
        <dbReference type="PROSITE" id="PS51674"/>
    </source>
</evidence>
<keyword evidence="8 11" id="KW-0238">DNA-binding</keyword>
<evidence type="ECO:0000313" key="13">
    <source>
        <dbReference type="EMBL" id="GAA3114172.1"/>
    </source>
</evidence>
<feature type="domain" description="4Fe-4S Wbl-type" evidence="12">
    <location>
        <begin position="30"/>
        <end position="92"/>
    </location>
</feature>
<keyword evidence="6 11" id="KW-0411">Iron-sulfur</keyword>
<keyword evidence="5 11" id="KW-0408">Iron</keyword>
<keyword evidence="4 11" id="KW-0479">Metal-binding</keyword>
<evidence type="ECO:0000256" key="8">
    <source>
        <dbReference type="ARBA" id="ARBA00023125"/>
    </source>
</evidence>
<dbReference type="Pfam" id="PF02467">
    <property type="entry name" value="Whib"/>
    <property type="match status" value="1"/>
</dbReference>
<dbReference type="EMBL" id="BAAAUT010000001">
    <property type="protein sequence ID" value="GAA3114172.1"/>
    <property type="molecule type" value="Genomic_DNA"/>
</dbReference>
<keyword evidence="9 11" id="KW-1015">Disulfide bond</keyword>
<comment type="function">
    <text evidence="11">Acts as a transcriptional regulator. Probably redox-responsive. The apo- but not holo-form probably binds DNA.</text>
</comment>
<dbReference type="PANTHER" id="PTHR38839">
    <property type="entry name" value="TRANSCRIPTIONAL REGULATOR WHID-RELATED"/>
    <property type="match status" value="1"/>
</dbReference>
<reference evidence="14" key="1">
    <citation type="journal article" date="2019" name="Int. J. Syst. Evol. Microbiol.">
        <title>The Global Catalogue of Microorganisms (GCM) 10K type strain sequencing project: providing services to taxonomists for standard genome sequencing and annotation.</title>
        <authorList>
            <consortium name="The Broad Institute Genomics Platform"/>
            <consortium name="The Broad Institute Genome Sequencing Center for Infectious Disease"/>
            <person name="Wu L."/>
            <person name="Ma J."/>
        </authorList>
    </citation>
    <scope>NUCLEOTIDE SEQUENCE [LARGE SCALE GENOMIC DNA]</scope>
    <source>
        <strain evidence="14">JCM 9373</strain>
    </source>
</reference>
<feature type="binding site" evidence="11">
    <location>
        <position position="68"/>
    </location>
    <ligand>
        <name>[4Fe-4S] cluster</name>
        <dbReference type="ChEBI" id="CHEBI:49883"/>
    </ligand>
</feature>
<keyword evidence="14" id="KW-1185">Reference proteome</keyword>